<name>Q74GJ7_GEOSL</name>
<evidence type="ECO:0000313" key="2">
    <source>
        <dbReference type="EMBL" id="AAR33583.1"/>
    </source>
</evidence>
<feature type="transmembrane region" description="Helical" evidence="1">
    <location>
        <begin position="154"/>
        <end position="171"/>
    </location>
</feature>
<feature type="transmembrane region" description="Helical" evidence="1">
    <location>
        <begin position="73"/>
        <end position="93"/>
    </location>
</feature>
<evidence type="ECO:0000313" key="3">
    <source>
        <dbReference type="Proteomes" id="UP000000577"/>
    </source>
</evidence>
<dbReference type="EMBL" id="AE017180">
    <property type="protein sequence ID" value="AAR33583.1"/>
    <property type="molecule type" value="Genomic_DNA"/>
</dbReference>
<keyword evidence="1" id="KW-0472">Membrane</keyword>
<dbReference type="AlphaFoldDB" id="Q74GJ7"/>
<accession>Q74GJ7</accession>
<dbReference type="Pfam" id="PF13536">
    <property type="entry name" value="EmrE"/>
    <property type="match status" value="1"/>
</dbReference>
<dbReference type="eggNOG" id="COG0697">
    <property type="taxonomic scope" value="Bacteria"/>
</dbReference>
<dbReference type="InParanoid" id="Q74GJ7"/>
<feature type="transmembrane region" description="Helical" evidence="1">
    <location>
        <begin position="127"/>
        <end position="148"/>
    </location>
</feature>
<organism evidence="2 3">
    <name type="scientific">Geobacter sulfurreducens (strain ATCC 51573 / DSM 12127 / PCA)</name>
    <dbReference type="NCBI Taxonomy" id="243231"/>
    <lineage>
        <taxon>Bacteria</taxon>
        <taxon>Pseudomonadati</taxon>
        <taxon>Thermodesulfobacteriota</taxon>
        <taxon>Desulfuromonadia</taxon>
        <taxon>Geobacterales</taxon>
        <taxon>Geobacteraceae</taxon>
        <taxon>Geobacter</taxon>
    </lineage>
</organism>
<keyword evidence="3" id="KW-1185">Reference proteome</keyword>
<dbReference type="PATRIC" id="fig|243231.5.peg.248"/>
<feature type="transmembrane region" description="Helical" evidence="1">
    <location>
        <begin position="201"/>
        <end position="222"/>
    </location>
</feature>
<dbReference type="InterPro" id="IPR032713">
    <property type="entry name" value="EmrE"/>
</dbReference>
<evidence type="ECO:0000256" key="1">
    <source>
        <dbReference type="SAM" id="Phobius"/>
    </source>
</evidence>
<reference evidence="2 3" key="1">
    <citation type="journal article" date="2003" name="Science">
        <title>Genome of Geobacter sulfurreducens: metal reduction in subsurface environments.</title>
        <authorList>
            <person name="Methe B.A."/>
            <person name="Nelson K.E."/>
            <person name="Eisen J.A."/>
            <person name="Paulsen I.T."/>
            <person name="Nelson W."/>
            <person name="Heidelberg J.F."/>
            <person name="Wu D."/>
            <person name="Wu M."/>
            <person name="Ward N."/>
            <person name="Beanan M.J."/>
            <person name="Dodson R.J."/>
            <person name="Madupu R."/>
            <person name="Brinkac L.M."/>
            <person name="Daugherty S.C."/>
            <person name="DeBoy R.T."/>
            <person name="Durkin A.S."/>
            <person name="Gwinn M."/>
            <person name="Kolonay J.F."/>
            <person name="Sullivan S.A."/>
            <person name="Haft D.H."/>
            <person name="Selengut J."/>
            <person name="Davidsen T.M."/>
            <person name="Zafar N."/>
            <person name="White O."/>
            <person name="Tran B."/>
            <person name="Romero C."/>
            <person name="Forberger H.A."/>
            <person name="Weidman J."/>
            <person name="Khouri H."/>
            <person name="Feldblyum T.V."/>
            <person name="Utterback T.R."/>
            <person name="Van Aken S.E."/>
            <person name="Lovley D.R."/>
            <person name="Fraser C.M."/>
        </authorList>
    </citation>
    <scope>NUCLEOTIDE SEQUENCE [LARGE SCALE GENOMIC DNA]</scope>
    <source>
        <strain evidence="3">ATCC 51573 / DSM 12127 / PCA</strain>
    </source>
</reference>
<reference evidence="2 3" key="2">
    <citation type="journal article" date="2012" name="BMC Genomics">
        <title>Comparative genomic analysis of Geobacter sulfurreducens KN400, a strain with enhanced capacity for extracellular electron transfer and electricity production.</title>
        <authorList>
            <person name="Butler J.E."/>
            <person name="Young N.D."/>
            <person name="Aklujkar M."/>
            <person name="Lovley D.R."/>
        </authorList>
    </citation>
    <scope>NUCLEOTIDE SEQUENCE [LARGE SCALE GENOMIC DNA]</scope>
    <source>
        <strain evidence="3">ATCC 51573 / DSM 12127 / PCA</strain>
    </source>
</reference>
<dbReference type="EnsemblBacteria" id="AAR33583">
    <property type="protein sequence ID" value="AAR33583"/>
    <property type="gene ID" value="GSU0249"/>
</dbReference>
<keyword evidence="1" id="KW-0812">Transmembrane</keyword>
<sequence>MTRLIVFGILAAFFFSSTFVLNRAMSLEGGHWAWTASLRYGYMLLLLCTWLLLKGRRGVLIAAWDAFRRNWLFWTTAGSVGCGAFYALISFSASFAPGWVVATTWQITILATPVVLLLFGRRVPARGVLFTAMIFLGIVLVTLEQATAAPLGDILRGVVPVVAAAFAYPLGNQMVWEARHGTSSLLPAITDPVVDDSFGRVLLMVLGSIPFWVVLLIVAAPPPPSPGQLVNTALVAVFSGVIATSLFLHARHCASTTYELAAIDATQSTEVIFSLLGEIVFLHGALPGSSGTAGLVLVVGGLMLYVRAQTAGPLKEMVHSRAEKG</sequence>
<dbReference type="Proteomes" id="UP000000577">
    <property type="component" value="Chromosome"/>
</dbReference>
<feature type="transmembrane region" description="Helical" evidence="1">
    <location>
        <begin position="32"/>
        <end position="53"/>
    </location>
</feature>
<dbReference type="HOGENOM" id="CLU_054358_0_0_7"/>
<protein>
    <submittedName>
        <fullName evidence="2">Membrane protein, putative</fullName>
    </submittedName>
</protein>
<dbReference type="STRING" id="243231.GSU0249"/>
<keyword evidence="1" id="KW-1133">Transmembrane helix</keyword>
<dbReference type="OrthoDB" id="3457556at2"/>
<feature type="transmembrane region" description="Helical" evidence="1">
    <location>
        <begin position="99"/>
        <end position="120"/>
    </location>
</feature>
<dbReference type="RefSeq" id="WP_010940923.1">
    <property type="nucleotide sequence ID" value="NC_002939.5"/>
</dbReference>
<proteinExistence type="predicted"/>
<feature type="transmembrane region" description="Helical" evidence="1">
    <location>
        <begin position="228"/>
        <end position="248"/>
    </location>
</feature>
<gene>
    <name evidence="2" type="ordered locus">GSU0249</name>
</gene>
<dbReference type="KEGG" id="gsu:GSU0249"/>